<dbReference type="Proteomes" id="UP000326061">
    <property type="component" value="Chromosome"/>
</dbReference>
<name>A0AAJ4DM65_9BACT</name>
<proteinExistence type="predicted"/>
<dbReference type="EMBL" id="CP041166">
    <property type="protein sequence ID" value="QFR42819.1"/>
    <property type="molecule type" value="Genomic_DNA"/>
</dbReference>
<protein>
    <submittedName>
        <fullName evidence="1">Uncharacterized protein</fullName>
    </submittedName>
</protein>
<dbReference type="AlphaFoldDB" id="A0AAJ4DM65"/>
<gene>
    <name evidence="1" type="ORF">FJR47_02390</name>
</gene>
<accession>A0AAJ4DM65</accession>
<organism evidence="1 2">
    <name type="scientific">Sulfurimonas xiamenensis</name>
    <dbReference type="NCBI Taxonomy" id="2590021"/>
    <lineage>
        <taxon>Bacteria</taxon>
        <taxon>Pseudomonadati</taxon>
        <taxon>Campylobacterota</taxon>
        <taxon>Epsilonproteobacteria</taxon>
        <taxon>Campylobacterales</taxon>
        <taxon>Sulfurimonadaceae</taxon>
        <taxon>Sulfurimonas</taxon>
    </lineage>
</organism>
<keyword evidence="2" id="KW-1185">Reference proteome</keyword>
<evidence type="ECO:0000313" key="2">
    <source>
        <dbReference type="Proteomes" id="UP000326061"/>
    </source>
</evidence>
<sequence length="443" mass="52308">MLEILKEKDFNSIFWRVFGVNQKVYEPLDVFKAKKDKRADLKKNNRFINYSDVLSNKAYFENLFLEVKNFDILFLDYLLGNTEQNRFYIDQLQNITLNYKMFTSNNMQVIKLLNLFSFQIALVIENMAFQKIDTKLFDQALQTNSIKAFLDKCKEIEKIKSFKDMAVKFSHTHASFQEKTPDNITIEEIHPDTFQKELSLWNKGKTLPSLIKMVVIANSAIENKTKEQKAGIFLQLLIVRGLLHIQKEFNLDSDTITEFTEQLEEFRTQIKECYLKNQEDEIFKLQAMHLIDFSTIFEFDDPEKSYQVLKPKIDEFAKHNDEKIAIGKLMPDRELLINEFNQCESKDDYMQLLEKISSALNNKPSHNYTNNAYSFIKFIISIKIEDKKLFKEQLKFLDRSFGGVLSLYKIEHDLAKYITFLENRSDLVECIECIGNYFKNCQQ</sequence>
<dbReference type="RefSeq" id="WP_152298882.1">
    <property type="nucleotide sequence ID" value="NZ_CP041166.1"/>
</dbReference>
<reference evidence="2" key="1">
    <citation type="submission" date="2019-06" db="EMBL/GenBank/DDBJ databases">
        <title>Sulfurimonas gotlandica sp. nov., a chemoautotrophic and psychrotolerant epsilonproteobacterium isolated from a pelagic redoxcline, and an emended description of the genus Sulfurimonas.</title>
        <authorList>
            <person name="Wang S."/>
            <person name="Jiang L."/>
            <person name="Shao Z."/>
        </authorList>
    </citation>
    <scope>NUCLEOTIDE SEQUENCE [LARGE SCALE GENOMIC DNA]</scope>
    <source>
        <strain evidence="2">1-1N</strain>
    </source>
</reference>
<dbReference type="KEGG" id="suln:FJR47_02390"/>
<evidence type="ECO:0000313" key="1">
    <source>
        <dbReference type="EMBL" id="QFR42819.1"/>
    </source>
</evidence>